<name>A0ABP1CEG8_9APHY</name>
<gene>
    <name evidence="8" type="ORF">GFSPODELE1_LOCUS25</name>
</gene>
<dbReference type="InterPro" id="IPR051035">
    <property type="entry name" value="Mito_inheritance_9"/>
</dbReference>
<dbReference type="PANTHER" id="PTHR36091:SF1">
    <property type="entry name" value="ALTERED INHERITANCE OF MITOCHONDRIA PROTEIN 9, MITOCHONDRIAL"/>
    <property type="match status" value="1"/>
</dbReference>
<dbReference type="Gene3D" id="3.90.1200.10">
    <property type="match status" value="1"/>
</dbReference>
<dbReference type="InterPro" id="IPR002575">
    <property type="entry name" value="Aminoglycoside_PTrfase"/>
</dbReference>
<keyword evidence="4" id="KW-0809">Transit peptide</keyword>
<reference evidence="9" key="1">
    <citation type="submission" date="2024-04" db="EMBL/GenBank/DDBJ databases">
        <authorList>
            <person name="Shaw F."/>
            <person name="Minotto A."/>
        </authorList>
    </citation>
    <scope>NUCLEOTIDE SEQUENCE [LARGE SCALE GENOMIC DNA]</scope>
</reference>
<evidence type="ECO:0000256" key="4">
    <source>
        <dbReference type="ARBA" id="ARBA00022946"/>
    </source>
</evidence>
<evidence type="ECO:0000313" key="8">
    <source>
        <dbReference type="EMBL" id="CAL1693831.1"/>
    </source>
</evidence>
<dbReference type="PANTHER" id="PTHR36091">
    <property type="entry name" value="ALTERED INHERITANCE OF MITOCHONDRIA PROTEIN 9, MITOCHONDRIAL"/>
    <property type="match status" value="1"/>
</dbReference>
<dbReference type="Proteomes" id="UP001497453">
    <property type="component" value="Chromosome 1"/>
</dbReference>
<dbReference type="InterPro" id="IPR011009">
    <property type="entry name" value="Kinase-like_dom_sf"/>
</dbReference>
<evidence type="ECO:0000313" key="9">
    <source>
        <dbReference type="Proteomes" id="UP001497453"/>
    </source>
</evidence>
<evidence type="ECO:0000256" key="2">
    <source>
        <dbReference type="ARBA" id="ARBA00005543"/>
    </source>
</evidence>
<evidence type="ECO:0000256" key="3">
    <source>
        <dbReference type="ARBA" id="ARBA00016197"/>
    </source>
</evidence>
<comment type="similarity">
    <text evidence="2">Belongs to the AIM9 family.</text>
</comment>
<sequence length="545" mass="62963">MSRAFAALSSIRKTTMSNMDKYESFFRYTSGRWLYNEKEQLAIRYVRFNVDALKKVAAEAVGASYCTDIRKTHEAFNKIFMLRFDNNAELVAKIPTPLVSPPHLCTASEVATMDYVRNVMGLPVPKVFGWCSRAETTDVGAEYILMEKIDGVVLSASWTKLKGQDAVDMMEQLISCEQSFSRHKFSQIGSLYYKEDVAPALQGRRLYADGVPDNEASDRFRIGPLAMWEVWCGRRVNITLDRGPWPDIMSFFSGIVRIQEEYLRFFARARPAPFDRPSEDASPSSYIPYFHRFLQVAPTLLPSMELQYPVLWHEDLHRSNIMMQPSGLPPVAAVLDWQTVSALPLILQAVSAAYIVYDGDPRIEIVPGNEKPRMPANYDELPPDEKRYLRIQQGLALRWKLYQSFMYQRCPSQWAALHHPYRPWLTSFMIELFASWFHGVSPLRQILVEIQSEWDSIAPGQPFPCPIDETELKRHETEYERTVLYKENVESLRADLGSGFDGEVSHNQYLQVKKLNEKMKFRWNEEEMGGPYPFQDGGYSYWLDF</sequence>
<dbReference type="Pfam" id="PF01636">
    <property type="entry name" value="APH"/>
    <property type="match status" value="1"/>
</dbReference>
<dbReference type="EMBL" id="OZ037944">
    <property type="protein sequence ID" value="CAL1693831.1"/>
    <property type="molecule type" value="Genomic_DNA"/>
</dbReference>
<feature type="domain" description="Aminoglycoside phosphotransferase" evidence="7">
    <location>
        <begin position="85"/>
        <end position="353"/>
    </location>
</feature>
<keyword evidence="5" id="KW-0496">Mitochondrion</keyword>
<proteinExistence type="inferred from homology"/>
<evidence type="ECO:0000256" key="1">
    <source>
        <dbReference type="ARBA" id="ARBA00004173"/>
    </source>
</evidence>
<keyword evidence="9" id="KW-1185">Reference proteome</keyword>
<organism evidence="8 9">
    <name type="scientific">Somion occarium</name>
    <dbReference type="NCBI Taxonomy" id="3059160"/>
    <lineage>
        <taxon>Eukaryota</taxon>
        <taxon>Fungi</taxon>
        <taxon>Dikarya</taxon>
        <taxon>Basidiomycota</taxon>
        <taxon>Agaricomycotina</taxon>
        <taxon>Agaricomycetes</taxon>
        <taxon>Polyporales</taxon>
        <taxon>Cerrenaceae</taxon>
        <taxon>Somion</taxon>
    </lineage>
</organism>
<evidence type="ECO:0000259" key="7">
    <source>
        <dbReference type="Pfam" id="PF01636"/>
    </source>
</evidence>
<evidence type="ECO:0000256" key="5">
    <source>
        <dbReference type="ARBA" id="ARBA00023128"/>
    </source>
</evidence>
<dbReference type="SUPFAM" id="SSF56112">
    <property type="entry name" value="Protein kinase-like (PK-like)"/>
    <property type="match status" value="1"/>
</dbReference>
<protein>
    <recommendedName>
        <fullName evidence="3">Altered inheritance of mitochondria protein 9, mitochondrial</fullName>
    </recommendedName>
    <alternativeName>
        <fullName evidence="6">Found in mitochondrial proteome protein 29</fullName>
    </alternativeName>
</protein>
<evidence type="ECO:0000256" key="6">
    <source>
        <dbReference type="ARBA" id="ARBA00031849"/>
    </source>
</evidence>
<comment type="subcellular location">
    <subcellularLocation>
        <location evidence="1">Mitochondrion</location>
    </subcellularLocation>
</comment>
<accession>A0ABP1CEG8</accession>